<comment type="caution">
    <text evidence="1">The sequence shown here is derived from an EMBL/GenBank/DDBJ whole genome shotgun (WGS) entry which is preliminary data.</text>
</comment>
<name>A0ABS3DIT7_9BACT</name>
<reference evidence="1 2" key="1">
    <citation type="submission" date="2021-02" db="EMBL/GenBank/DDBJ databases">
        <title>De Novo genome assembly of isolated myxobacteria.</title>
        <authorList>
            <person name="Stevens D.C."/>
        </authorList>
    </citation>
    <scope>NUCLEOTIDE SEQUENCE [LARGE SCALE GENOMIC DNA]</scope>
    <source>
        <strain evidence="1 2">ATCC 29039</strain>
    </source>
</reference>
<sequence length="395" mass="40974">MTMTTRSLGFRAWRWSAVLGMALTGCDVEPQEESAGKEELQALQQQAQALTPPTGCTEITMNELANGIQLTPVKYGAQPTYQGTFSPFGDPAVADSALIRLDVNTAPGLHDLAAGGANLFTCEQCVYGYQDAGTTAQKLFVADSGSLLLAIKLSPQQTVGALANVTLRESVTAPPLSAPYRGSAVVPGGACKWIRYATWNTVRSLGCDPRQGSLTANLPGYTCVADNYFADDGTLEKSQGTKTQGAACTATPGPEASHPVTTDCAQGFACTDLLSDNAQCLKTCDPMAAVPGCPGGTVCGVYGLCIEQSVLEPLGFAFDTALIGETCSAGFTEFCGVEGARGVCADLTGSGQATCLRYARARSDCGAGEELGYVNYPLSGGGYDRGSGFCYHDGL</sequence>
<organism evidence="1 2">
    <name type="scientific">Corallococcus macrosporus</name>
    <dbReference type="NCBI Taxonomy" id="35"/>
    <lineage>
        <taxon>Bacteria</taxon>
        <taxon>Pseudomonadati</taxon>
        <taxon>Myxococcota</taxon>
        <taxon>Myxococcia</taxon>
        <taxon>Myxococcales</taxon>
        <taxon>Cystobacterineae</taxon>
        <taxon>Myxococcaceae</taxon>
        <taxon>Corallococcus</taxon>
    </lineage>
</organism>
<dbReference type="PROSITE" id="PS51257">
    <property type="entry name" value="PROKAR_LIPOPROTEIN"/>
    <property type="match status" value="1"/>
</dbReference>
<accession>A0ABS3DIT7</accession>
<evidence type="ECO:0000313" key="1">
    <source>
        <dbReference type="EMBL" id="MBN8231255.1"/>
    </source>
</evidence>
<evidence type="ECO:0000313" key="2">
    <source>
        <dbReference type="Proteomes" id="UP000664052"/>
    </source>
</evidence>
<evidence type="ECO:0008006" key="3">
    <source>
        <dbReference type="Google" id="ProtNLM"/>
    </source>
</evidence>
<protein>
    <recommendedName>
        <fullName evidence="3">Lipoprotein</fullName>
    </recommendedName>
</protein>
<keyword evidence="2" id="KW-1185">Reference proteome</keyword>
<proteinExistence type="predicted"/>
<gene>
    <name evidence="1" type="ORF">JYK02_27425</name>
</gene>
<dbReference type="EMBL" id="JAFIMU010000008">
    <property type="protein sequence ID" value="MBN8231255.1"/>
    <property type="molecule type" value="Genomic_DNA"/>
</dbReference>
<dbReference type="Proteomes" id="UP000664052">
    <property type="component" value="Unassembled WGS sequence"/>
</dbReference>